<dbReference type="InterPro" id="IPR007428">
    <property type="entry name" value="MlaA"/>
</dbReference>
<dbReference type="AlphaFoldDB" id="A0A975FWD3"/>
<evidence type="ECO:0000256" key="2">
    <source>
        <dbReference type="ARBA" id="ARBA00022729"/>
    </source>
</evidence>
<organism evidence="5 6">
    <name type="scientific">Phenylobacterium montanum</name>
    <dbReference type="NCBI Taxonomy" id="2823693"/>
    <lineage>
        <taxon>Bacteria</taxon>
        <taxon>Pseudomonadati</taxon>
        <taxon>Pseudomonadota</taxon>
        <taxon>Alphaproteobacteria</taxon>
        <taxon>Caulobacterales</taxon>
        <taxon>Caulobacteraceae</taxon>
        <taxon>Phenylobacterium</taxon>
    </lineage>
</organism>
<keyword evidence="6" id="KW-1185">Reference proteome</keyword>
<gene>
    <name evidence="5" type="ORF">KCG34_13765</name>
</gene>
<protein>
    <submittedName>
        <fullName evidence="5">VacJ family lipoprotein</fullName>
    </submittedName>
</protein>
<evidence type="ECO:0000313" key="6">
    <source>
        <dbReference type="Proteomes" id="UP000676409"/>
    </source>
</evidence>
<dbReference type="PANTHER" id="PTHR30035">
    <property type="entry name" value="LIPOPROTEIN VACJ-RELATED"/>
    <property type="match status" value="1"/>
</dbReference>
<evidence type="ECO:0000256" key="1">
    <source>
        <dbReference type="ARBA" id="ARBA00010634"/>
    </source>
</evidence>
<dbReference type="EMBL" id="CP073078">
    <property type="protein sequence ID" value="QUD86167.1"/>
    <property type="molecule type" value="Genomic_DNA"/>
</dbReference>
<dbReference type="RefSeq" id="WP_211936219.1">
    <property type="nucleotide sequence ID" value="NZ_CP073078.1"/>
</dbReference>
<feature type="chain" id="PRO_5036893539" evidence="4">
    <location>
        <begin position="23"/>
        <end position="292"/>
    </location>
</feature>
<dbReference type="Pfam" id="PF04333">
    <property type="entry name" value="MlaA"/>
    <property type="match status" value="1"/>
</dbReference>
<keyword evidence="2 4" id="KW-0732">Signal</keyword>
<evidence type="ECO:0000256" key="3">
    <source>
        <dbReference type="SAM" id="MobiDB-lite"/>
    </source>
</evidence>
<dbReference type="GO" id="GO:0016020">
    <property type="term" value="C:membrane"/>
    <property type="evidence" value="ECO:0007669"/>
    <property type="project" value="InterPro"/>
</dbReference>
<dbReference type="KEGG" id="caul:KCG34_13765"/>
<name>A0A975FWD3_9CAUL</name>
<accession>A0A975FWD3</accession>
<feature type="region of interest" description="Disordered" evidence="3">
    <location>
        <begin position="223"/>
        <end position="278"/>
    </location>
</feature>
<keyword evidence="5" id="KW-0449">Lipoprotein</keyword>
<dbReference type="PRINTS" id="PR01805">
    <property type="entry name" value="VACJLIPOPROT"/>
</dbReference>
<dbReference type="Proteomes" id="UP000676409">
    <property type="component" value="Chromosome"/>
</dbReference>
<sequence length="292" mass="30991">MKRSAAALAASLMLGAATNALAQASAPANADPWEPANRFGFSIFMAVDRVVMRPAAKVYERVLPKVVRTGVHNMLVNLGEPVVGMNDVFQGRFKQAAKTTVRFVADSTVGVGGMIDVGAKTGLPHHDNGFDLTLGRYRVKSGPYVFLPILGPSSVRDLFGICVDSVIDPLHWVNYPGRTALGVSRTLVGGVDTRAVNDAAFEALISDATDPYATLRSVYLQNQQSKIDEGKPPTDQPLPDFDEEKPAPAPQPQAEAAPAPEAVTEAAGADVADAPALDKTAAARDRTLDRLF</sequence>
<feature type="signal peptide" evidence="4">
    <location>
        <begin position="1"/>
        <end position="22"/>
    </location>
</feature>
<dbReference type="PANTHER" id="PTHR30035:SF3">
    <property type="entry name" value="INTERMEMBRANE PHOSPHOLIPID TRANSPORT SYSTEM LIPOPROTEIN MLAA"/>
    <property type="match status" value="1"/>
</dbReference>
<evidence type="ECO:0000313" key="5">
    <source>
        <dbReference type="EMBL" id="QUD86167.1"/>
    </source>
</evidence>
<comment type="similarity">
    <text evidence="1">Belongs to the MlaA family.</text>
</comment>
<evidence type="ECO:0000256" key="4">
    <source>
        <dbReference type="SAM" id="SignalP"/>
    </source>
</evidence>
<reference evidence="5" key="1">
    <citation type="submission" date="2021-04" db="EMBL/GenBank/DDBJ databases">
        <title>The complete genome sequence of Caulobacter sp. S6.</title>
        <authorList>
            <person name="Tang Y."/>
            <person name="Ouyang W."/>
            <person name="Liu Q."/>
            <person name="Huang B."/>
            <person name="Guo Z."/>
            <person name="Lei P."/>
        </authorList>
    </citation>
    <scope>NUCLEOTIDE SEQUENCE</scope>
    <source>
        <strain evidence="5">S6</strain>
    </source>
</reference>
<feature type="compositionally biased region" description="Low complexity" evidence="3">
    <location>
        <begin position="252"/>
        <end position="278"/>
    </location>
</feature>
<dbReference type="GO" id="GO:0120010">
    <property type="term" value="P:intermembrane phospholipid transfer"/>
    <property type="evidence" value="ECO:0007669"/>
    <property type="project" value="TreeGrafter"/>
</dbReference>
<proteinExistence type="inferred from homology"/>